<accession>A0A5B7I4Z7</accession>
<evidence type="ECO:0000256" key="1">
    <source>
        <dbReference type="SAM" id="MobiDB-lite"/>
    </source>
</evidence>
<evidence type="ECO:0000313" key="2">
    <source>
        <dbReference type="EMBL" id="MPC75884.1"/>
    </source>
</evidence>
<reference evidence="2 3" key="1">
    <citation type="submission" date="2019-05" db="EMBL/GenBank/DDBJ databases">
        <title>Another draft genome of Portunus trituberculatus and its Hox gene families provides insights of decapod evolution.</title>
        <authorList>
            <person name="Jeong J.-H."/>
            <person name="Song I."/>
            <person name="Kim S."/>
            <person name="Choi T."/>
            <person name="Kim D."/>
            <person name="Ryu S."/>
            <person name="Kim W."/>
        </authorList>
    </citation>
    <scope>NUCLEOTIDE SEQUENCE [LARGE SCALE GENOMIC DNA]</scope>
    <source>
        <tissue evidence="2">Muscle</tissue>
    </source>
</reference>
<feature type="region of interest" description="Disordered" evidence="1">
    <location>
        <begin position="229"/>
        <end position="297"/>
    </location>
</feature>
<feature type="region of interest" description="Disordered" evidence="1">
    <location>
        <begin position="148"/>
        <end position="172"/>
    </location>
</feature>
<keyword evidence="3" id="KW-1185">Reference proteome</keyword>
<feature type="compositionally biased region" description="Polar residues" evidence="1">
    <location>
        <begin position="278"/>
        <end position="287"/>
    </location>
</feature>
<protein>
    <submittedName>
        <fullName evidence="2">Uncharacterized protein</fullName>
    </submittedName>
</protein>
<comment type="caution">
    <text evidence="2">The sequence shown here is derived from an EMBL/GenBank/DDBJ whole genome shotgun (WGS) entry which is preliminary data.</text>
</comment>
<name>A0A5B7I4Z7_PORTR</name>
<dbReference type="Proteomes" id="UP000324222">
    <property type="component" value="Unassembled WGS sequence"/>
</dbReference>
<proteinExistence type="predicted"/>
<dbReference type="AlphaFoldDB" id="A0A5B7I4Z7"/>
<feature type="compositionally biased region" description="Polar residues" evidence="1">
    <location>
        <begin position="55"/>
        <end position="71"/>
    </location>
</feature>
<sequence length="297" mass="31848">MYRKYIQELSASSSSPDPDFPDTNLIVGEAQLKAAKAGASHLDQHLQAAPAMPANHSSPGLSDTRTAHTTVSDPPPARPAADSDAESDASSVALSVRSESALASVGQTAGGVARSASSVCRGRGRLKESRRHSEIFHLQEIFSRSNTPEFRRRPTAHAQPSLCASPPRVSEDDRFTTLSQDEVIVVRPVAEASRARSPLYPTPRGDLLLNHRSEPSPARGVIRVLSAPSAGDEAQETAGHQLMKSTEGVTPSSAHHVNNTLSRDSDPWFRSARRLPASPSQVLTPTPDSAHPHFQWC</sequence>
<feature type="region of interest" description="Disordered" evidence="1">
    <location>
        <begin position="1"/>
        <end position="95"/>
    </location>
</feature>
<gene>
    <name evidence="2" type="ORF">E2C01_070281</name>
</gene>
<organism evidence="2 3">
    <name type="scientific">Portunus trituberculatus</name>
    <name type="common">Swimming crab</name>
    <name type="synonym">Neptunus trituberculatus</name>
    <dbReference type="NCBI Taxonomy" id="210409"/>
    <lineage>
        <taxon>Eukaryota</taxon>
        <taxon>Metazoa</taxon>
        <taxon>Ecdysozoa</taxon>
        <taxon>Arthropoda</taxon>
        <taxon>Crustacea</taxon>
        <taxon>Multicrustacea</taxon>
        <taxon>Malacostraca</taxon>
        <taxon>Eumalacostraca</taxon>
        <taxon>Eucarida</taxon>
        <taxon>Decapoda</taxon>
        <taxon>Pleocyemata</taxon>
        <taxon>Brachyura</taxon>
        <taxon>Eubrachyura</taxon>
        <taxon>Portunoidea</taxon>
        <taxon>Portunidae</taxon>
        <taxon>Portuninae</taxon>
        <taxon>Portunus</taxon>
    </lineage>
</organism>
<evidence type="ECO:0000313" key="3">
    <source>
        <dbReference type="Proteomes" id="UP000324222"/>
    </source>
</evidence>
<feature type="compositionally biased region" description="Polar residues" evidence="1">
    <location>
        <begin position="243"/>
        <end position="262"/>
    </location>
</feature>
<dbReference type="EMBL" id="VSRR010042074">
    <property type="protein sequence ID" value="MPC75884.1"/>
    <property type="molecule type" value="Genomic_DNA"/>
</dbReference>